<dbReference type="Bgee" id="WBGene00019352">
    <property type="expression patterns" value="Expressed in larva and 3 other cell types or tissues"/>
</dbReference>
<dbReference type="ExpressionAtlas" id="Q2L6W4">
    <property type="expression patterns" value="baseline and differential"/>
</dbReference>
<evidence type="ECO:0000259" key="1">
    <source>
        <dbReference type="PROSITE" id="PS50222"/>
    </source>
</evidence>
<feature type="domain" description="EF-hand" evidence="1">
    <location>
        <begin position="16"/>
        <end position="43"/>
    </location>
</feature>
<dbReference type="GeneID" id="186916"/>
<evidence type="ECO:0000313" key="4">
    <source>
        <dbReference type="WormBase" id="K03A1.4b"/>
    </source>
</evidence>
<accession>Q2L6W4</accession>
<dbReference type="WormBase" id="K03A1.4b">
    <property type="protein sequence ID" value="CE39580"/>
    <property type="gene ID" value="WBGene00019352"/>
</dbReference>
<dbReference type="CTD" id="186916"/>
<dbReference type="Gene3D" id="1.10.238.10">
    <property type="entry name" value="EF-hand"/>
    <property type="match status" value="1"/>
</dbReference>
<sequence length="43" mass="4859">MEMLSIVRELSLQASFPRQVVEQLFNEADIDGDGKISFEGMNI</sequence>
<gene>
    <name evidence="2" type="ORF">CELE_K03A1.4</name>
    <name evidence="2 4" type="ORF">K03A1.4</name>
</gene>
<dbReference type="Proteomes" id="UP000001940">
    <property type="component" value="Chromosome X"/>
</dbReference>
<dbReference type="RefSeq" id="NP_001041264.1">
    <property type="nucleotide sequence ID" value="NM_001047799.1"/>
</dbReference>
<dbReference type="AGR" id="WB:WBGene00019352"/>
<reference evidence="2 3" key="1">
    <citation type="journal article" date="1998" name="Science">
        <title>Genome sequence of the nematode C. elegans: a platform for investigating biology.</title>
        <authorList>
            <consortium name="The C. elegans sequencing consortium"/>
            <person name="Sulson J.E."/>
            <person name="Waterston R."/>
        </authorList>
    </citation>
    <scope>NUCLEOTIDE SEQUENCE [LARGE SCALE GENOMIC DNA]</scope>
    <source>
        <strain evidence="2 3">Bristol N2</strain>
    </source>
</reference>
<dbReference type="OrthoDB" id="26525at2759"/>
<proteinExistence type="predicted"/>
<name>Q2L6W4_CAEEL</name>
<protein>
    <submittedName>
        <fullName evidence="2">EF-hand domain-containing protein</fullName>
    </submittedName>
</protein>
<keyword evidence="3" id="KW-1185">Reference proteome</keyword>
<evidence type="ECO:0000313" key="3">
    <source>
        <dbReference type="Proteomes" id="UP000001940"/>
    </source>
</evidence>
<dbReference type="SMR" id="Q2L6W4"/>
<dbReference type="GO" id="GO:0005509">
    <property type="term" value="F:calcium ion binding"/>
    <property type="evidence" value="ECO:0007669"/>
    <property type="project" value="InterPro"/>
</dbReference>
<dbReference type="EMBL" id="BX284606">
    <property type="protein sequence ID" value="CCD72540.1"/>
    <property type="molecule type" value="Genomic_DNA"/>
</dbReference>
<evidence type="ECO:0000313" key="2">
    <source>
        <dbReference type="EMBL" id="CCD72540.1"/>
    </source>
</evidence>
<dbReference type="Pfam" id="PF13499">
    <property type="entry name" value="EF-hand_7"/>
    <property type="match status" value="1"/>
</dbReference>
<dbReference type="UCSC" id="K03A1.4a">
    <property type="organism name" value="c. elegans"/>
</dbReference>
<dbReference type="HOGENOM" id="CLU_3242675_0_0_1"/>
<dbReference type="InterPro" id="IPR002048">
    <property type="entry name" value="EF_hand_dom"/>
</dbReference>
<organism evidence="2 3">
    <name type="scientific">Caenorhabditis elegans</name>
    <dbReference type="NCBI Taxonomy" id="6239"/>
    <lineage>
        <taxon>Eukaryota</taxon>
        <taxon>Metazoa</taxon>
        <taxon>Ecdysozoa</taxon>
        <taxon>Nematoda</taxon>
        <taxon>Chromadorea</taxon>
        <taxon>Rhabditida</taxon>
        <taxon>Rhabditina</taxon>
        <taxon>Rhabditomorpha</taxon>
        <taxon>Rhabditoidea</taxon>
        <taxon>Rhabditidae</taxon>
        <taxon>Peloderinae</taxon>
        <taxon>Caenorhabditis</taxon>
    </lineage>
</organism>
<dbReference type="InterPro" id="IPR011992">
    <property type="entry name" value="EF-hand-dom_pair"/>
</dbReference>
<dbReference type="PROSITE" id="PS50222">
    <property type="entry name" value="EF_HAND_2"/>
    <property type="match status" value="1"/>
</dbReference>
<dbReference type="AlphaFoldDB" id="Q2L6W4"/>
<dbReference type="SUPFAM" id="SSF47473">
    <property type="entry name" value="EF-hand"/>
    <property type="match status" value="1"/>
</dbReference>